<feature type="transmembrane region" description="Helical" evidence="3">
    <location>
        <begin position="191"/>
        <end position="210"/>
    </location>
</feature>
<feature type="region of interest" description="Disordered" evidence="2">
    <location>
        <begin position="1"/>
        <end position="38"/>
    </location>
</feature>
<evidence type="ECO:0000256" key="1">
    <source>
        <dbReference type="NCBIfam" id="TIGR02228"/>
    </source>
</evidence>
<organism evidence="5 6">
    <name type="scientific">Arthrobacter ulcerisalmonis</name>
    <dbReference type="NCBI Taxonomy" id="2483813"/>
    <lineage>
        <taxon>Bacteria</taxon>
        <taxon>Bacillati</taxon>
        <taxon>Actinomycetota</taxon>
        <taxon>Actinomycetes</taxon>
        <taxon>Micrococcales</taxon>
        <taxon>Micrococcaceae</taxon>
        <taxon>Arthrobacter</taxon>
    </lineage>
</organism>
<evidence type="ECO:0000256" key="2">
    <source>
        <dbReference type="SAM" id="MobiDB-lite"/>
    </source>
</evidence>
<dbReference type="PANTHER" id="PTHR10806">
    <property type="entry name" value="SIGNAL PEPTIDASE COMPLEX CATALYTIC SUBUNIT SEC11"/>
    <property type="match status" value="1"/>
</dbReference>
<dbReference type="PANTHER" id="PTHR10806:SF6">
    <property type="entry name" value="SIGNAL PEPTIDASE COMPLEX CATALYTIC SUBUNIT SEC11"/>
    <property type="match status" value="1"/>
</dbReference>
<dbReference type="GO" id="GO:0006465">
    <property type="term" value="P:signal peptide processing"/>
    <property type="evidence" value="ECO:0007669"/>
    <property type="project" value="UniProtKB-UniRule"/>
</dbReference>
<dbReference type="EC" id="3.4.21.89" evidence="1"/>
<protein>
    <recommendedName>
        <fullName evidence="1">Signal peptidase I</fullName>
        <ecNumber evidence="1">3.4.21.89</ecNumber>
    </recommendedName>
</protein>
<proteinExistence type="predicted"/>
<evidence type="ECO:0000313" key="5">
    <source>
        <dbReference type="EMBL" id="VDC24851.1"/>
    </source>
</evidence>
<accession>A0A3P5X0V0</accession>
<keyword evidence="3" id="KW-1133">Transmembrane helix</keyword>
<dbReference type="NCBIfam" id="TIGR02228">
    <property type="entry name" value="sigpep_I_arch"/>
    <property type="match status" value="1"/>
</dbReference>
<evidence type="ECO:0000313" key="6">
    <source>
        <dbReference type="Proteomes" id="UP000280861"/>
    </source>
</evidence>
<keyword evidence="3" id="KW-0812">Transmembrane</keyword>
<evidence type="ECO:0000259" key="4">
    <source>
        <dbReference type="Pfam" id="PF10502"/>
    </source>
</evidence>
<feature type="transmembrane region" description="Helical" evidence="3">
    <location>
        <begin position="55"/>
        <end position="76"/>
    </location>
</feature>
<gene>
    <name evidence="5" type="ORF">PSET11_01458</name>
</gene>
<keyword evidence="3" id="KW-0472">Membrane</keyword>
<evidence type="ECO:0000256" key="3">
    <source>
        <dbReference type="SAM" id="Phobius"/>
    </source>
</evidence>
<feature type="region of interest" description="Disordered" evidence="2">
    <location>
        <begin position="214"/>
        <end position="235"/>
    </location>
</feature>
<dbReference type="InterPro" id="IPR019533">
    <property type="entry name" value="Peptidase_S26"/>
</dbReference>
<dbReference type="GO" id="GO:0016020">
    <property type="term" value="C:membrane"/>
    <property type="evidence" value="ECO:0007669"/>
    <property type="project" value="UniProtKB-UniRule"/>
</dbReference>
<dbReference type="GO" id="GO:0004252">
    <property type="term" value="F:serine-type endopeptidase activity"/>
    <property type="evidence" value="ECO:0007669"/>
    <property type="project" value="UniProtKB-UniRule"/>
</dbReference>
<reference evidence="5 6" key="1">
    <citation type="submission" date="2018-11" db="EMBL/GenBank/DDBJ databases">
        <authorList>
            <person name="Criscuolo A."/>
        </authorList>
    </citation>
    <scope>NUCLEOTIDE SEQUENCE [LARGE SCALE GENOMIC DNA]</scope>
    <source>
        <strain evidence="5">AT11b</strain>
    </source>
</reference>
<dbReference type="AlphaFoldDB" id="A0A3P5X0V0"/>
<dbReference type="Pfam" id="PF10502">
    <property type="entry name" value="Peptidase_S26"/>
    <property type="match status" value="1"/>
</dbReference>
<dbReference type="EMBL" id="UXAU01000020">
    <property type="protein sequence ID" value="VDC24851.1"/>
    <property type="molecule type" value="Genomic_DNA"/>
</dbReference>
<dbReference type="RefSeq" id="WP_377947156.1">
    <property type="nucleotide sequence ID" value="NZ_CBCRYA010000004.1"/>
</dbReference>
<feature type="domain" description="Peptidase S26" evidence="4">
    <location>
        <begin position="59"/>
        <end position="133"/>
    </location>
</feature>
<dbReference type="Proteomes" id="UP000280861">
    <property type="component" value="Unassembled WGS sequence"/>
</dbReference>
<dbReference type="CDD" id="cd06530">
    <property type="entry name" value="S26_SPase_I"/>
    <property type="match status" value="1"/>
</dbReference>
<dbReference type="GO" id="GO:0009003">
    <property type="term" value="F:signal peptidase activity"/>
    <property type="evidence" value="ECO:0007669"/>
    <property type="project" value="UniProtKB-EC"/>
</dbReference>
<name>A0A3P5X0V0_9MICC</name>
<dbReference type="InterPro" id="IPR001733">
    <property type="entry name" value="Peptidase_S26B"/>
</dbReference>
<sequence length="235" mass="24410">MAAELLEAPVSSPDPSLVPAVSAGAPDTAGAKRSGKHAAGEKKSGGILAAVGRSLSMAAMLVALFAAAVLIVLPFATGSHTYTVLTNSMAPKFPPGTFMVMKPAAFDTLQYGDVITFQLYSGRPDVETHRIVGFGATQDGEKTIITRGDNNGANDPEPVRAMQVKGKLFYAVPYVGFAANALGNADRDTWTTLAAAGLIGYGAIMVFTSVRKNRKTRTESEATDTGAAANSVEVR</sequence>
<feature type="transmembrane region" description="Helical" evidence="3">
    <location>
        <begin position="168"/>
        <end position="185"/>
    </location>
</feature>
<keyword evidence="6" id="KW-1185">Reference proteome</keyword>